<feature type="domain" description="ZP" evidence="1">
    <location>
        <begin position="3"/>
        <end position="59"/>
    </location>
</feature>
<dbReference type="EMBL" id="KK501793">
    <property type="protein sequence ID" value="KFP17879.1"/>
    <property type="molecule type" value="Genomic_DNA"/>
</dbReference>
<reference evidence="2 3" key="1">
    <citation type="submission" date="2014-04" db="EMBL/GenBank/DDBJ databases">
        <title>Genome evolution of avian class.</title>
        <authorList>
            <person name="Zhang G."/>
            <person name="Li C."/>
        </authorList>
    </citation>
    <scope>NUCLEOTIDE SEQUENCE [LARGE SCALE GENOMIC DNA]</scope>
    <source>
        <strain evidence="2">BGI_Z169</strain>
    </source>
</reference>
<organism evidence="2 3">
    <name type="scientific">Egretta garzetta</name>
    <name type="common">Little egret</name>
    <dbReference type="NCBI Taxonomy" id="188379"/>
    <lineage>
        <taxon>Eukaryota</taxon>
        <taxon>Metazoa</taxon>
        <taxon>Chordata</taxon>
        <taxon>Craniata</taxon>
        <taxon>Vertebrata</taxon>
        <taxon>Euteleostomi</taxon>
        <taxon>Archelosauria</taxon>
        <taxon>Archosauria</taxon>
        <taxon>Dinosauria</taxon>
        <taxon>Saurischia</taxon>
        <taxon>Theropoda</taxon>
        <taxon>Coelurosauria</taxon>
        <taxon>Aves</taxon>
        <taxon>Neognathae</taxon>
        <taxon>Neoaves</taxon>
        <taxon>Aequornithes</taxon>
        <taxon>Pelecaniformes</taxon>
        <taxon>Ardeidae</taxon>
        <taxon>Egretta</taxon>
    </lineage>
</organism>
<dbReference type="Gene3D" id="2.60.40.3210">
    <property type="entry name" value="Zona pellucida, ZP-N domain"/>
    <property type="match status" value="1"/>
</dbReference>
<name>A0A091JA20_EGRGA</name>
<evidence type="ECO:0000313" key="3">
    <source>
        <dbReference type="Proteomes" id="UP000053119"/>
    </source>
</evidence>
<feature type="non-terminal residue" evidence="2">
    <location>
        <position position="1"/>
    </location>
</feature>
<accession>A0A091JA20</accession>
<proteinExistence type="predicted"/>
<dbReference type="AlphaFoldDB" id="A0A091JA20"/>
<dbReference type="Proteomes" id="UP000053119">
    <property type="component" value="Unassembled WGS sequence"/>
</dbReference>
<evidence type="ECO:0000313" key="2">
    <source>
        <dbReference type="EMBL" id="KFP17879.1"/>
    </source>
</evidence>
<dbReference type="PROSITE" id="PS51034">
    <property type="entry name" value="ZP_2"/>
    <property type="match status" value="1"/>
</dbReference>
<dbReference type="InterPro" id="IPR001507">
    <property type="entry name" value="ZP_dom"/>
</dbReference>
<sequence>ALVCLPTYMHAVVDRRYLQSKGYSVWNINLSDSYCRPTITSTEVIFNIPYNSCGTRRQV</sequence>
<evidence type="ECO:0000259" key="1">
    <source>
        <dbReference type="PROSITE" id="PS51034"/>
    </source>
</evidence>
<keyword evidence="3" id="KW-1185">Reference proteome</keyword>
<feature type="non-terminal residue" evidence="2">
    <location>
        <position position="59"/>
    </location>
</feature>
<gene>
    <name evidence="2" type="ORF">Z169_09413</name>
</gene>
<protein>
    <submittedName>
        <fullName evidence="2">Putative ZP domain-containing protein LOC729800</fullName>
    </submittedName>
</protein>
<dbReference type="InterPro" id="IPR055356">
    <property type="entry name" value="ZP-N"/>
</dbReference>
<dbReference type="Pfam" id="PF23344">
    <property type="entry name" value="ZP-N"/>
    <property type="match status" value="1"/>
</dbReference>